<dbReference type="PANTHER" id="PTHR46599:SF3">
    <property type="entry name" value="PIGGYBAC TRANSPOSABLE ELEMENT-DERIVED PROTEIN 4"/>
    <property type="match status" value="1"/>
</dbReference>
<reference evidence="3 4" key="1">
    <citation type="submission" date="2023-02" db="EMBL/GenBank/DDBJ databases">
        <title>LHISI_Scaffold_Assembly.</title>
        <authorList>
            <person name="Stuart O.P."/>
            <person name="Cleave R."/>
            <person name="Magrath M.J.L."/>
            <person name="Mikheyev A.S."/>
        </authorList>
    </citation>
    <scope>NUCLEOTIDE SEQUENCE [LARGE SCALE GENOMIC DNA]</scope>
    <source>
        <strain evidence="3">Daus_M_001</strain>
        <tissue evidence="3">Leg muscle</tissue>
    </source>
</reference>
<dbReference type="EMBL" id="JARBHB010000005">
    <property type="protein sequence ID" value="KAJ8883736.1"/>
    <property type="molecule type" value="Genomic_DNA"/>
</dbReference>
<evidence type="ECO:0000256" key="1">
    <source>
        <dbReference type="SAM" id="MobiDB-lite"/>
    </source>
</evidence>
<protein>
    <recommendedName>
        <fullName evidence="2">PiggyBac transposable element-derived protein domain-containing protein</fullName>
    </recommendedName>
</protein>
<dbReference type="InterPro" id="IPR029526">
    <property type="entry name" value="PGBD"/>
</dbReference>
<dbReference type="PANTHER" id="PTHR46599">
    <property type="entry name" value="PIGGYBAC TRANSPOSABLE ELEMENT-DERIVED PROTEIN 4"/>
    <property type="match status" value="1"/>
</dbReference>
<name>A0ABQ9HHC7_9NEOP</name>
<keyword evidence="4" id="KW-1185">Reference proteome</keyword>
<feature type="domain" description="PiggyBac transposable element-derived protein" evidence="2">
    <location>
        <begin position="212"/>
        <end position="254"/>
    </location>
</feature>
<dbReference type="Proteomes" id="UP001159363">
    <property type="component" value="Chromosome 4"/>
</dbReference>
<comment type="caution">
    <text evidence="3">The sequence shown here is derived from an EMBL/GenBank/DDBJ whole genome shotgun (WGS) entry which is preliminary data.</text>
</comment>
<evidence type="ECO:0000313" key="3">
    <source>
        <dbReference type="EMBL" id="KAJ8883736.1"/>
    </source>
</evidence>
<feature type="compositionally biased region" description="Acidic residues" evidence="1">
    <location>
        <begin position="1"/>
        <end position="31"/>
    </location>
</feature>
<feature type="compositionally biased region" description="Polar residues" evidence="1">
    <location>
        <begin position="44"/>
        <end position="56"/>
    </location>
</feature>
<sequence>MSTNIDESDVISELFDDSGLEGETNDSDADPDYIISDKNFTEDWPSNNRTPLQEKQNAPKPAGKPSVEALGWTSVDTMHTLPTFEERAGVTCDINETSSPLDCFSIFLPSSMVRHIKKETNQYAAAIVTKLRHSNKLKANSLVITGPRNLILCTPFPSAVMSHDRFKAVLSNLHLNDNNNYIAHNQPNHDPLFKLRYCLDHLLPAFPASLAPCPPYIYMKGKPEKYGMKLFVVCDACTGYVLQMEVYAGNGAQETGVLSVLYRLLSDNYGKCFTFYGPSHVIFDFLWEKKTKAVGYMCVQLERTSSK</sequence>
<evidence type="ECO:0000313" key="4">
    <source>
        <dbReference type="Proteomes" id="UP001159363"/>
    </source>
</evidence>
<gene>
    <name evidence="3" type="ORF">PR048_015590</name>
</gene>
<proteinExistence type="predicted"/>
<accession>A0ABQ9HHC7</accession>
<feature type="region of interest" description="Disordered" evidence="1">
    <location>
        <begin position="1"/>
        <end position="67"/>
    </location>
</feature>
<dbReference type="Pfam" id="PF13843">
    <property type="entry name" value="DDE_Tnp_1_7"/>
    <property type="match status" value="1"/>
</dbReference>
<organism evidence="3 4">
    <name type="scientific">Dryococelus australis</name>
    <dbReference type="NCBI Taxonomy" id="614101"/>
    <lineage>
        <taxon>Eukaryota</taxon>
        <taxon>Metazoa</taxon>
        <taxon>Ecdysozoa</taxon>
        <taxon>Arthropoda</taxon>
        <taxon>Hexapoda</taxon>
        <taxon>Insecta</taxon>
        <taxon>Pterygota</taxon>
        <taxon>Neoptera</taxon>
        <taxon>Polyneoptera</taxon>
        <taxon>Phasmatodea</taxon>
        <taxon>Verophasmatodea</taxon>
        <taxon>Anareolatae</taxon>
        <taxon>Phasmatidae</taxon>
        <taxon>Eurycanthinae</taxon>
        <taxon>Dryococelus</taxon>
    </lineage>
</organism>
<evidence type="ECO:0000259" key="2">
    <source>
        <dbReference type="Pfam" id="PF13843"/>
    </source>
</evidence>